<name>A0ABT6TB46_9BACL</name>
<dbReference type="PROSITE" id="PS51175">
    <property type="entry name" value="CBM6"/>
    <property type="match status" value="1"/>
</dbReference>
<dbReference type="EMBL" id="JAGRPV010000001">
    <property type="protein sequence ID" value="MDI4644059.1"/>
    <property type="molecule type" value="Genomic_DNA"/>
</dbReference>
<feature type="domain" description="CBM6" evidence="2">
    <location>
        <begin position="998"/>
        <end position="1124"/>
    </location>
</feature>
<proteinExistence type="predicted"/>
<sequence length="1523" mass="165799">MIEKKTRRGLIVLIAALLALAGAPAGYAQQSNVNASASKYGSNKNEAIVYDFYNSTAPTSYYYDPNDRYQGWNGWTQLTPSLDNHALKLAISGANPQFYSEDQLQLNASIYKYIRIRMMNPNPTESASISWTTTADTTWNAAKSKAFTIRGNDVSYYEYVIDLSQTASWSGTIKQLMIKPEIGVSSGNVYIDYIKLDTENLNPGVLTYNFDYDMNGWGVTGGYGGATVSATRGIMTIANTNTAPYVYSPDWLLFDPTAVKYIRIKMKNRSAATSGKMYWNTVADPSFNEAKSASFTINPNDSEFTEYVVDLSQTAAWTGGGTVRQLRLDPERGVASGVEEVDYVILDTINPSDLAYTFGSGTAGWTSDDSLSATGGALTVTNTTADTKIFSPNNLNVNASLLKYVKITLKNNTYCNVGQLYWTTTDDPDFDERKSQTFIINEMDGGYTTYTIGLNQNQYWRGTIKQLRIDPSSLQPSGSSQITRIAVVADGDTSAQNGQVREGFLDYTVEDTAGGTIDQTGGPVQGKYQKDTVWNPVTLDKGFTRYNGELTPFKIDDVSDSAKSSVSRSIAPQKSGLLEWDFLFAMDNPSANGTEWRLMDGNTRIIGFVMENNGYFSSYPANTLAQITPYQWYMAKVVANLDNHTYNVWLNGQQVGTNLSFENVPSRSIDSVYTGTSVSGKVKLYGKNRIYKIGYLYNDFFGDRPNTGPTGLTTGVGGGTALVQLVNASRNGLVLTDNSASNNVTVGGNFPAAHGVVEYETDFMLPTKQDGVSFKLKSGTTDAVQIVTGGGNLAYVDAAGAAHTLWANYKSNVWYNLIVRVDLFGGKATFYVNGQDKSGSVGLRNAVTTIDRFETGTSPQNQGVLKLRTVRVAHYYPSTVPYVDKTASTTGWTGIQQWNGLGTVLNRMMIGYGTSDKTPYLGYYDDMNKEAVDWQVKFMAEHGIDFVAPFFYADAFDFANPVFTPRGTSFMDTLIKQSAYKDKLKFAMTMGELLQAGDNYEAEGGTLTGGAQLLTNRQGYKGWGFVGFAGLNNAASYAVSGGAGGARKLNIRYENAQAGARSLSLYVNGAKTGQISFPVTTAGSGDKWGMVTVDVTLAAGVNTLKLQYDSGDTGNVAIDNLNPVDPIPLHDEIMNNLLPFWIEMYFKNPAYLLDDNKPVILVYDSGSLIAQLGSPGAVAGLLNEIKQALTAEGFAGATFIAEQRPNGGGDGHIGDGSAAALDDLRDAGFDYIYAYSNLYNNSQMNNWTTQAKNAGIDAIASPGVSWDSRYWYPDYSGVYVQINTPSQYEDHLKWVRDSYFTQSGFNKGTGSLARKMTLFDNFTEFGEGHSISPSSLFGFGWLNAIRKTFTTASEGHSDVRPEGPYNALYSTLVSYNMPTVAKGEFELLGSAENTRYGPLTDRWTFNGSAGVQRNGSIWSAPDAPDGVQAAFIQGPGTIAQPVVFDTAGVYKLHFKMARRTGSTQTVNVYFDNTLIGTYTPSSLAYVDFYTDAVAAAAGTHTIQFKGMTNNDNTVFIDSVSLVQ</sequence>
<accession>A0ABT6TB46</accession>
<dbReference type="InterPro" id="IPR006311">
    <property type="entry name" value="TAT_signal"/>
</dbReference>
<dbReference type="Gene3D" id="2.60.120.260">
    <property type="entry name" value="Galactose-binding domain-like"/>
    <property type="match status" value="1"/>
</dbReference>
<keyword evidence="1" id="KW-0732">Signal</keyword>
<comment type="caution">
    <text evidence="3">The sequence shown here is derived from an EMBL/GenBank/DDBJ whole genome shotgun (WGS) entry which is preliminary data.</text>
</comment>
<dbReference type="Gene3D" id="2.60.120.200">
    <property type="match status" value="1"/>
</dbReference>
<dbReference type="CDD" id="cd04083">
    <property type="entry name" value="CBM35_Lmo2446-like"/>
    <property type="match status" value="1"/>
</dbReference>
<feature type="chain" id="PRO_5046786131" evidence="1">
    <location>
        <begin position="29"/>
        <end position="1523"/>
    </location>
</feature>
<evidence type="ECO:0000313" key="3">
    <source>
        <dbReference type="EMBL" id="MDI4644059.1"/>
    </source>
</evidence>
<feature type="signal peptide" evidence="1">
    <location>
        <begin position="1"/>
        <end position="28"/>
    </location>
</feature>
<keyword evidence="4" id="KW-1185">Reference proteome</keyword>
<dbReference type="InterPro" id="IPR008979">
    <property type="entry name" value="Galactose-bd-like_sf"/>
</dbReference>
<dbReference type="PROSITE" id="PS51318">
    <property type="entry name" value="TAT"/>
    <property type="match status" value="1"/>
</dbReference>
<evidence type="ECO:0000313" key="4">
    <source>
        <dbReference type="Proteomes" id="UP001161691"/>
    </source>
</evidence>
<organism evidence="3 4">
    <name type="scientific">Cohnella hashimotonis</name>
    <dbReference type="NCBI Taxonomy" id="2826895"/>
    <lineage>
        <taxon>Bacteria</taxon>
        <taxon>Bacillati</taxon>
        <taxon>Bacillota</taxon>
        <taxon>Bacilli</taxon>
        <taxon>Bacillales</taxon>
        <taxon>Paenibacillaceae</taxon>
        <taxon>Cohnella</taxon>
    </lineage>
</organism>
<protein>
    <submittedName>
        <fullName evidence="3">Carbohydrate-binding protein</fullName>
    </submittedName>
</protein>
<gene>
    <name evidence="3" type="ORF">KB449_03765</name>
</gene>
<dbReference type="InterPro" id="IPR005084">
    <property type="entry name" value="CBM6"/>
</dbReference>
<evidence type="ECO:0000256" key="1">
    <source>
        <dbReference type="SAM" id="SignalP"/>
    </source>
</evidence>
<dbReference type="Proteomes" id="UP001161691">
    <property type="component" value="Unassembled WGS sequence"/>
</dbReference>
<evidence type="ECO:0000259" key="2">
    <source>
        <dbReference type="PROSITE" id="PS51175"/>
    </source>
</evidence>
<dbReference type="RefSeq" id="WP_282907089.1">
    <property type="nucleotide sequence ID" value="NZ_JAGRPV010000001.1"/>
</dbReference>
<dbReference type="Pfam" id="PF03422">
    <property type="entry name" value="CBM_6"/>
    <property type="match status" value="1"/>
</dbReference>
<dbReference type="Gene3D" id="3.20.20.80">
    <property type="entry name" value="Glycosidases"/>
    <property type="match status" value="2"/>
</dbReference>
<dbReference type="SUPFAM" id="SSF49785">
    <property type="entry name" value="Galactose-binding domain-like"/>
    <property type="match status" value="2"/>
</dbReference>
<reference evidence="3" key="1">
    <citation type="submission" date="2023-04" db="EMBL/GenBank/DDBJ databases">
        <title>Comparative genomic analysis of Cohnella hashimotonis sp. nov., isolated from the International Space Station.</title>
        <authorList>
            <person name="Venkateswaran K."/>
            <person name="Simpson A."/>
        </authorList>
    </citation>
    <scope>NUCLEOTIDE SEQUENCE</scope>
    <source>
        <strain evidence="3">F6_2S_P_1</strain>
    </source>
</reference>